<name>S9U9X8_9TRYP</name>
<dbReference type="AlphaFoldDB" id="S9U9X8"/>
<dbReference type="Pfam" id="PF08240">
    <property type="entry name" value="ADH_N"/>
    <property type="match status" value="1"/>
</dbReference>
<dbReference type="GO" id="GO:0005739">
    <property type="term" value="C:mitochondrion"/>
    <property type="evidence" value="ECO:0007669"/>
    <property type="project" value="TreeGrafter"/>
</dbReference>
<dbReference type="EMBL" id="ATMH01005696">
    <property type="protein sequence ID" value="EPY27547.1"/>
    <property type="molecule type" value="Genomic_DNA"/>
</dbReference>
<dbReference type="Gene3D" id="3.90.180.10">
    <property type="entry name" value="Medium-chain alcohol dehydrogenases, catalytic domain"/>
    <property type="match status" value="1"/>
</dbReference>
<keyword evidence="1" id="KW-0560">Oxidoreductase</keyword>
<dbReference type="PANTHER" id="PTHR43677:SF3">
    <property type="entry name" value="PROSTAGLANDIN REDUCTASE 3"/>
    <property type="match status" value="1"/>
</dbReference>
<evidence type="ECO:0000256" key="1">
    <source>
        <dbReference type="ARBA" id="ARBA00023002"/>
    </source>
</evidence>
<dbReference type="SUPFAM" id="SSF51735">
    <property type="entry name" value="NAD(P)-binding Rossmann-fold domains"/>
    <property type="match status" value="1"/>
</dbReference>
<dbReference type="Gene3D" id="3.40.50.720">
    <property type="entry name" value="NAD(P)-binding Rossmann-like Domain"/>
    <property type="match status" value="1"/>
</dbReference>
<dbReference type="InterPro" id="IPR036291">
    <property type="entry name" value="NAD(P)-bd_dom_sf"/>
</dbReference>
<proteinExistence type="predicted"/>
<comment type="caution">
    <text evidence="3">The sequence shown here is derived from an EMBL/GenBank/DDBJ whole genome shotgun (WGS) entry which is preliminary data.</text>
</comment>
<dbReference type="InterPro" id="IPR051397">
    <property type="entry name" value="Zn-ADH-like_protein"/>
</dbReference>
<evidence type="ECO:0000259" key="2">
    <source>
        <dbReference type="SMART" id="SM00829"/>
    </source>
</evidence>
<protein>
    <submittedName>
        <fullName evidence="3">Oxidoreductase</fullName>
    </submittedName>
</protein>
<organism evidence="3 4">
    <name type="scientific">Strigomonas culicis</name>
    <dbReference type="NCBI Taxonomy" id="28005"/>
    <lineage>
        <taxon>Eukaryota</taxon>
        <taxon>Discoba</taxon>
        <taxon>Euglenozoa</taxon>
        <taxon>Kinetoplastea</taxon>
        <taxon>Metakinetoplastina</taxon>
        <taxon>Trypanosomatida</taxon>
        <taxon>Trypanosomatidae</taxon>
        <taxon>Strigomonadinae</taxon>
        <taxon>Strigomonas</taxon>
    </lineage>
</organism>
<dbReference type="GO" id="GO:0016491">
    <property type="term" value="F:oxidoreductase activity"/>
    <property type="evidence" value="ECO:0007669"/>
    <property type="project" value="UniProtKB-KW"/>
</dbReference>
<dbReference type="InterPro" id="IPR002364">
    <property type="entry name" value="Quin_OxRdtase/zeta-crystal_CS"/>
</dbReference>
<dbReference type="SUPFAM" id="SSF50129">
    <property type="entry name" value="GroES-like"/>
    <property type="match status" value="1"/>
</dbReference>
<feature type="domain" description="Enoyl reductase (ER)" evidence="2">
    <location>
        <begin position="12"/>
        <end position="334"/>
    </location>
</feature>
<dbReference type="InterPro" id="IPR013149">
    <property type="entry name" value="ADH-like_C"/>
</dbReference>
<accession>S9U9X8</accession>
<dbReference type="Proteomes" id="UP000015354">
    <property type="component" value="Unassembled WGS sequence"/>
</dbReference>
<dbReference type="PROSITE" id="PS01162">
    <property type="entry name" value="QOR_ZETA_CRYSTAL"/>
    <property type="match status" value="1"/>
</dbReference>
<dbReference type="FunFam" id="3.40.50.720:FF:000121">
    <property type="entry name" value="Prostaglandin reductase 2"/>
    <property type="match status" value="1"/>
</dbReference>
<dbReference type="GO" id="GO:0008270">
    <property type="term" value="F:zinc ion binding"/>
    <property type="evidence" value="ECO:0007669"/>
    <property type="project" value="InterPro"/>
</dbReference>
<dbReference type="InterPro" id="IPR011032">
    <property type="entry name" value="GroES-like_sf"/>
</dbReference>
<gene>
    <name evidence="3" type="ORF">STCU_05696</name>
</gene>
<dbReference type="Pfam" id="PF00107">
    <property type="entry name" value="ADH_zinc_N"/>
    <property type="match status" value="1"/>
</dbReference>
<sequence>MYRELCVIEKGPVFEKATAIQTKTIPTKVQSNEVLLRHVYAGVNATDINAIQNTYGDLLTPPYPIGLEGLGQVTLVGSDVKHLHVGDYVVSYSRGGYSEYQIVSANVCFPVPTPDPHYLALCVSGLTAAAAIGELGRPRTGEVALVTAAAGGTGTIAVQLLKHKYGCHVVGTCSSAEKEAYLKSIGCDAVINYKVGEAELTEALRRAAPRGYDIVYECVGGALREAALQQLAVGGRVIFIGAISGYKSGATWRITEDEDLLRKSALLIKSASLNGFLLTHFAETLSGYFADLRQRYDAEELKIHCDQNIFEGLEQAANAVAYLHSGKSFGKVVLKL</sequence>
<dbReference type="InterPro" id="IPR013154">
    <property type="entry name" value="ADH-like_N"/>
</dbReference>
<dbReference type="SMART" id="SM00829">
    <property type="entry name" value="PKS_ER"/>
    <property type="match status" value="1"/>
</dbReference>
<keyword evidence="4" id="KW-1185">Reference proteome</keyword>
<dbReference type="PANTHER" id="PTHR43677">
    <property type="entry name" value="SHORT-CHAIN DEHYDROGENASE/REDUCTASE"/>
    <property type="match status" value="1"/>
</dbReference>
<dbReference type="InterPro" id="IPR020843">
    <property type="entry name" value="ER"/>
</dbReference>
<evidence type="ECO:0000313" key="4">
    <source>
        <dbReference type="Proteomes" id="UP000015354"/>
    </source>
</evidence>
<dbReference type="OrthoDB" id="9992527at2759"/>
<evidence type="ECO:0000313" key="3">
    <source>
        <dbReference type="EMBL" id="EPY27547.1"/>
    </source>
</evidence>
<reference evidence="3 4" key="1">
    <citation type="journal article" date="2013" name="PLoS ONE">
        <title>Predicting the Proteins of Angomonas deanei, Strigomonas culicis and Their Respective Endosymbionts Reveals New Aspects of the Trypanosomatidae Family.</title>
        <authorList>
            <person name="Motta M.C."/>
            <person name="Martins A.C."/>
            <person name="de Souza S.S."/>
            <person name="Catta-Preta C.M."/>
            <person name="Silva R."/>
            <person name="Klein C.C."/>
            <person name="de Almeida L.G."/>
            <person name="de Lima Cunha O."/>
            <person name="Ciapina L.P."/>
            <person name="Brocchi M."/>
            <person name="Colabardini A.C."/>
            <person name="de Araujo Lima B."/>
            <person name="Machado C.R."/>
            <person name="de Almeida Soares C.M."/>
            <person name="Probst C.M."/>
            <person name="de Menezes C.B."/>
            <person name="Thompson C.E."/>
            <person name="Bartholomeu D.C."/>
            <person name="Gradia D.F."/>
            <person name="Pavoni D.P."/>
            <person name="Grisard E.C."/>
            <person name="Fantinatti-Garboggini F."/>
            <person name="Marchini F.K."/>
            <person name="Rodrigues-Luiz G.F."/>
            <person name="Wagner G."/>
            <person name="Goldman G.H."/>
            <person name="Fietto J.L."/>
            <person name="Elias M.C."/>
            <person name="Goldman M.H."/>
            <person name="Sagot M.F."/>
            <person name="Pereira M."/>
            <person name="Stoco P.H."/>
            <person name="de Mendonca-Neto R.P."/>
            <person name="Teixeira S.M."/>
            <person name="Maciel T.E."/>
            <person name="de Oliveira Mendes T.A."/>
            <person name="Urmenyi T.P."/>
            <person name="de Souza W."/>
            <person name="Schenkman S."/>
            <person name="de Vasconcelos A.T."/>
        </authorList>
    </citation>
    <scope>NUCLEOTIDE SEQUENCE [LARGE SCALE GENOMIC DNA]</scope>
</reference>